<name>A0A0P7BU54_9BACT</name>
<comment type="caution">
    <text evidence="1">The sequence shown here is derived from an EMBL/GenBank/DDBJ whole genome shotgun (WGS) entry which is preliminary data.</text>
</comment>
<dbReference type="STRING" id="1605367.AFM12_06025"/>
<protein>
    <recommendedName>
        <fullName evidence="3">Lipoprotein</fullName>
    </recommendedName>
</protein>
<evidence type="ECO:0000313" key="2">
    <source>
        <dbReference type="Proteomes" id="UP000050454"/>
    </source>
</evidence>
<accession>A0A0P7BU54</accession>
<dbReference type="PROSITE" id="PS51257">
    <property type="entry name" value="PROKAR_LIPOPROTEIN"/>
    <property type="match status" value="1"/>
</dbReference>
<evidence type="ECO:0000313" key="1">
    <source>
        <dbReference type="EMBL" id="KPM48218.1"/>
    </source>
</evidence>
<proteinExistence type="predicted"/>
<organism evidence="1 2">
    <name type="scientific">Jiulongibacter sediminis</name>
    <dbReference type="NCBI Taxonomy" id="1605367"/>
    <lineage>
        <taxon>Bacteria</taxon>
        <taxon>Pseudomonadati</taxon>
        <taxon>Bacteroidota</taxon>
        <taxon>Cytophagia</taxon>
        <taxon>Cytophagales</taxon>
        <taxon>Leadbetterellaceae</taxon>
        <taxon>Jiulongibacter</taxon>
    </lineage>
</organism>
<sequence>MRYIYSILFVVMLAGCGSGSGTDTRIFEALQKLDAGSMIVDIEIDGKKFYPLDLPFKGSITINELAFFVNLRNPEGGNIVISIEDEDWYKAESKKIQFEEAMPLSGHLYGSLLVGRRTNTDGEGYLLKEGYFEIKQMNQEACIITINGVLKNPFNDEITKPINGYIVWKKPPSLDPKTTGAYFFN</sequence>
<evidence type="ECO:0008006" key="3">
    <source>
        <dbReference type="Google" id="ProtNLM"/>
    </source>
</evidence>
<dbReference type="AlphaFoldDB" id="A0A0P7BU54"/>
<dbReference type="RefSeq" id="WP_055145298.1">
    <property type="nucleotide sequence ID" value="NZ_JXSZ01000006.1"/>
</dbReference>
<dbReference type="EMBL" id="LGTQ01000006">
    <property type="protein sequence ID" value="KPM48218.1"/>
    <property type="molecule type" value="Genomic_DNA"/>
</dbReference>
<reference evidence="1 2" key="1">
    <citation type="submission" date="2015-07" db="EMBL/GenBank/DDBJ databases">
        <title>The draft genome sequence of Leadbetterella sp. JN14-9.</title>
        <authorList>
            <person name="Liu Y."/>
            <person name="Du J."/>
            <person name="Shao Z."/>
        </authorList>
    </citation>
    <scope>NUCLEOTIDE SEQUENCE [LARGE SCALE GENOMIC DNA]</scope>
    <source>
        <strain evidence="1 2">JN14-9</strain>
    </source>
</reference>
<dbReference type="Proteomes" id="UP000050454">
    <property type="component" value="Unassembled WGS sequence"/>
</dbReference>
<gene>
    <name evidence="1" type="ORF">AFM12_06025</name>
</gene>
<keyword evidence="2" id="KW-1185">Reference proteome</keyword>